<dbReference type="PANTHER" id="PTHR43790:SF4">
    <property type="entry name" value="GUANOSINE IMPORT ATP-BINDING PROTEIN NUPO"/>
    <property type="match status" value="1"/>
</dbReference>
<gene>
    <name evidence="10" type="ORF">CY0110_03129</name>
</gene>
<name>A3IK39_9CHRO</name>
<dbReference type="GO" id="GO:0005886">
    <property type="term" value="C:plasma membrane"/>
    <property type="evidence" value="ECO:0007669"/>
    <property type="project" value="UniProtKB-SubCell"/>
</dbReference>
<keyword evidence="2" id="KW-0813">Transport</keyword>
<evidence type="ECO:0000259" key="9">
    <source>
        <dbReference type="PROSITE" id="PS50893"/>
    </source>
</evidence>
<comment type="subcellular location">
    <subcellularLocation>
        <location evidence="1">Cell membrane</location>
        <topology evidence="1">Peripheral membrane protein</topology>
    </subcellularLocation>
</comment>
<dbReference type="PROSITE" id="PS00211">
    <property type="entry name" value="ABC_TRANSPORTER_1"/>
    <property type="match status" value="2"/>
</dbReference>
<dbReference type="InterPro" id="IPR017871">
    <property type="entry name" value="ABC_transporter-like_CS"/>
</dbReference>
<dbReference type="InterPro" id="IPR027417">
    <property type="entry name" value="P-loop_NTPase"/>
</dbReference>
<evidence type="ECO:0000256" key="7">
    <source>
        <dbReference type="ARBA" id="ARBA00022967"/>
    </source>
</evidence>
<feature type="domain" description="ABC transporter" evidence="9">
    <location>
        <begin position="244"/>
        <end position="500"/>
    </location>
</feature>
<dbReference type="AlphaFoldDB" id="A3IK39"/>
<dbReference type="Proteomes" id="UP000003781">
    <property type="component" value="Unassembled WGS sequence"/>
</dbReference>
<evidence type="ECO:0000256" key="6">
    <source>
        <dbReference type="ARBA" id="ARBA00022840"/>
    </source>
</evidence>
<sequence length="501" mass="56362">MTIEDIKMVELSLKNITKKFGSFTANDNISLKINKGTIHAILGENGAGKTTLMNILSGLYRPDEGEIYINDQLVKINSSKSAIDQGIGMIHQHFMLVPQLSVLENIILGTQGEYRLKLKQKTLEIQELIDNYGLEINLDTKVENISVGMQQRVEILKVLYRGAKLLILDEPTAVLTPAEINNFFKILRQLVNKGNTIIFISHKLEEVIKLCDFITVLRMGKLMNTFENKNLNPQTLANMMIGEYKTINLTKTTLSYTETILKVDNLVVKNLDNISFQIKAGEILGVAGVDGNGQQELVSAIMGFIKAKKGKIQYKEIDITNWTTEDIIKQLSIAYIPEDRKTTGLVSSLTIGKNLILKQYYSYPFNQWGMLQKKAIQTRENEVINDFDIRGVEPNITVGKLSGGNQQKIILARELSNHSQLIIAMQPTRGLDIVATEYIQQQLLKARENGAAILYISTELEEVRKMSDRLAIIYRGQFIDIINPNTDVEKIGLLMMGVKPD</sequence>
<evidence type="ECO:0000256" key="3">
    <source>
        <dbReference type="ARBA" id="ARBA00022475"/>
    </source>
</evidence>
<keyword evidence="3" id="KW-1003">Cell membrane</keyword>
<dbReference type="CDD" id="cd03215">
    <property type="entry name" value="ABC_Carb_Monos_II"/>
    <property type="match status" value="1"/>
</dbReference>
<keyword evidence="6" id="KW-0067">ATP-binding</keyword>
<evidence type="ECO:0000313" key="11">
    <source>
        <dbReference type="Proteomes" id="UP000003781"/>
    </source>
</evidence>
<dbReference type="SMART" id="SM00382">
    <property type="entry name" value="AAA"/>
    <property type="match status" value="1"/>
</dbReference>
<dbReference type="Pfam" id="PF00005">
    <property type="entry name" value="ABC_tran"/>
    <property type="match status" value="2"/>
</dbReference>
<keyword evidence="4" id="KW-0677">Repeat</keyword>
<proteinExistence type="predicted"/>
<dbReference type="CDD" id="cd03216">
    <property type="entry name" value="ABC_Carb_Monos_I"/>
    <property type="match status" value="1"/>
</dbReference>
<evidence type="ECO:0000256" key="8">
    <source>
        <dbReference type="ARBA" id="ARBA00023136"/>
    </source>
</evidence>
<dbReference type="InterPro" id="IPR003439">
    <property type="entry name" value="ABC_transporter-like_ATP-bd"/>
</dbReference>
<evidence type="ECO:0000256" key="2">
    <source>
        <dbReference type="ARBA" id="ARBA00022448"/>
    </source>
</evidence>
<evidence type="ECO:0000256" key="1">
    <source>
        <dbReference type="ARBA" id="ARBA00004202"/>
    </source>
</evidence>
<dbReference type="EMBL" id="AAXW01000003">
    <property type="protein sequence ID" value="EAZ93028.1"/>
    <property type="molecule type" value="Genomic_DNA"/>
</dbReference>
<evidence type="ECO:0000256" key="5">
    <source>
        <dbReference type="ARBA" id="ARBA00022741"/>
    </source>
</evidence>
<keyword evidence="7" id="KW-1278">Translocase</keyword>
<dbReference type="SUPFAM" id="SSF52540">
    <property type="entry name" value="P-loop containing nucleoside triphosphate hydrolases"/>
    <property type="match status" value="2"/>
</dbReference>
<keyword evidence="8" id="KW-0472">Membrane</keyword>
<keyword evidence="5" id="KW-0547">Nucleotide-binding</keyword>
<dbReference type="FunFam" id="3.40.50.300:FF:000127">
    <property type="entry name" value="Ribose import ATP-binding protein RbsA"/>
    <property type="match status" value="1"/>
</dbReference>
<dbReference type="InterPro" id="IPR050107">
    <property type="entry name" value="ABC_carbohydrate_import_ATPase"/>
</dbReference>
<keyword evidence="11" id="KW-1185">Reference proteome</keyword>
<dbReference type="eggNOG" id="COG3845">
    <property type="taxonomic scope" value="Bacteria"/>
</dbReference>
<dbReference type="GO" id="GO:0005524">
    <property type="term" value="F:ATP binding"/>
    <property type="evidence" value="ECO:0007669"/>
    <property type="project" value="UniProtKB-KW"/>
</dbReference>
<evidence type="ECO:0000313" key="10">
    <source>
        <dbReference type="EMBL" id="EAZ93028.1"/>
    </source>
</evidence>
<dbReference type="PROSITE" id="PS50893">
    <property type="entry name" value="ABC_TRANSPORTER_2"/>
    <property type="match status" value="2"/>
</dbReference>
<reference evidence="10 11" key="1">
    <citation type="submission" date="2007-03" db="EMBL/GenBank/DDBJ databases">
        <authorList>
            <person name="Stal L."/>
            <person name="Ferriera S."/>
            <person name="Johnson J."/>
            <person name="Kravitz S."/>
            <person name="Beeson K."/>
            <person name="Sutton G."/>
            <person name="Rogers Y.-H."/>
            <person name="Friedman R."/>
            <person name="Frazier M."/>
            <person name="Venter J.C."/>
        </authorList>
    </citation>
    <scope>NUCLEOTIDE SEQUENCE [LARGE SCALE GENOMIC DNA]</scope>
    <source>
        <strain evidence="10 11">CCY0110</strain>
    </source>
</reference>
<organism evidence="10 11">
    <name type="scientific">Crocosphaera chwakensis CCY0110</name>
    <dbReference type="NCBI Taxonomy" id="391612"/>
    <lineage>
        <taxon>Bacteria</taxon>
        <taxon>Bacillati</taxon>
        <taxon>Cyanobacteriota</taxon>
        <taxon>Cyanophyceae</taxon>
        <taxon>Oscillatoriophycideae</taxon>
        <taxon>Chroococcales</taxon>
        <taxon>Aphanothecaceae</taxon>
        <taxon>Crocosphaera</taxon>
        <taxon>Crocosphaera chwakensis</taxon>
    </lineage>
</organism>
<dbReference type="PANTHER" id="PTHR43790">
    <property type="entry name" value="CARBOHYDRATE TRANSPORT ATP-BINDING PROTEIN MG119-RELATED"/>
    <property type="match status" value="1"/>
</dbReference>
<dbReference type="Gene3D" id="3.40.50.300">
    <property type="entry name" value="P-loop containing nucleotide triphosphate hydrolases"/>
    <property type="match status" value="2"/>
</dbReference>
<comment type="caution">
    <text evidence="10">The sequence shown here is derived from an EMBL/GenBank/DDBJ whole genome shotgun (WGS) entry which is preliminary data.</text>
</comment>
<accession>A3IK39</accession>
<dbReference type="GO" id="GO:0016887">
    <property type="term" value="F:ATP hydrolysis activity"/>
    <property type="evidence" value="ECO:0007669"/>
    <property type="project" value="InterPro"/>
</dbReference>
<feature type="domain" description="ABC transporter" evidence="9">
    <location>
        <begin position="11"/>
        <end position="244"/>
    </location>
</feature>
<evidence type="ECO:0000256" key="4">
    <source>
        <dbReference type="ARBA" id="ARBA00022737"/>
    </source>
</evidence>
<protein>
    <submittedName>
        <fullName evidence="10">Sugar ABC transporter ATP binding protein</fullName>
    </submittedName>
</protein>
<dbReference type="InterPro" id="IPR003593">
    <property type="entry name" value="AAA+_ATPase"/>
</dbReference>